<sequence>MLSTQQLRRRYSAEQTLIILLCRLYFKKALLLDVQKYLEDTDIDWTLFYKSAQLNSIRGFLYDIIETFDLKIDYSVLNMLKAAASTIQQKNLYQLKITRELARDFQVHNIHALSYKGAFFATSYYKKPFLRESSDIDFLVSQRDVIKAIEYFKEHNYHHKYDIPTKYLGYVMKNCRDLSFKTPGHFSGLSCSVEIQWSLVESHFNAFPGYDFFSGNFKKRDGTDVPGLNETYDFICVSSHHLLKEPLFKFKYLVDLACIVNTAGERLDFEKIEDLYLKLGYERFLYAGSAALTDILGIQFGTSPQVEAFYAIFLADKNAHLPMVNRLQLFKTFIKNQSLRQNFVFMIKVIRSVARPNISDLLLNLPPRLVPLLFIIRPVRLMNKYIIKLLT</sequence>
<dbReference type="EMBL" id="JALJEJ010000002">
    <property type="protein sequence ID" value="MCJ8209200.1"/>
    <property type="molecule type" value="Genomic_DNA"/>
</dbReference>
<dbReference type="InterPro" id="IPR039498">
    <property type="entry name" value="NTP_transf_5"/>
</dbReference>
<reference evidence="1" key="1">
    <citation type="submission" date="2022-04" db="EMBL/GenBank/DDBJ databases">
        <title>Mucilaginibacter sp. RS28 isolated from freshwater.</title>
        <authorList>
            <person name="Ko S.-R."/>
        </authorList>
    </citation>
    <scope>NUCLEOTIDE SEQUENCE</scope>
    <source>
        <strain evidence="1">RS28</strain>
    </source>
</reference>
<evidence type="ECO:0000313" key="1">
    <source>
        <dbReference type="EMBL" id="MCJ8209200.1"/>
    </source>
</evidence>
<evidence type="ECO:0000313" key="2">
    <source>
        <dbReference type="Proteomes" id="UP001139450"/>
    </source>
</evidence>
<protein>
    <submittedName>
        <fullName evidence="1">Nucleotidyltransferase family protein</fullName>
    </submittedName>
</protein>
<dbReference type="AlphaFoldDB" id="A0A9X1X371"/>
<organism evidence="1 2">
    <name type="scientific">Mucilaginibacter straminoryzae</name>
    <dbReference type="NCBI Taxonomy" id="2932774"/>
    <lineage>
        <taxon>Bacteria</taxon>
        <taxon>Pseudomonadati</taxon>
        <taxon>Bacteroidota</taxon>
        <taxon>Sphingobacteriia</taxon>
        <taxon>Sphingobacteriales</taxon>
        <taxon>Sphingobacteriaceae</taxon>
        <taxon>Mucilaginibacter</taxon>
    </lineage>
</organism>
<gene>
    <name evidence="1" type="ORF">MUY27_05740</name>
</gene>
<name>A0A9X1X371_9SPHI</name>
<proteinExistence type="predicted"/>
<comment type="caution">
    <text evidence="1">The sequence shown here is derived from an EMBL/GenBank/DDBJ whole genome shotgun (WGS) entry which is preliminary data.</text>
</comment>
<accession>A0A9X1X371</accession>
<dbReference type="Pfam" id="PF14907">
    <property type="entry name" value="NTP_transf_5"/>
    <property type="match status" value="1"/>
</dbReference>
<dbReference type="Proteomes" id="UP001139450">
    <property type="component" value="Unassembled WGS sequence"/>
</dbReference>
<keyword evidence="2" id="KW-1185">Reference proteome</keyword>
<dbReference type="RefSeq" id="WP_245129029.1">
    <property type="nucleotide sequence ID" value="NZ_JALJEJ010000002.1"/>
</dbReference>